<gene>
    <name evidence="1" type="ORF">RDB_LOCUS97512</name>
</gene>
<dbReference type="Proteomes" id="UP000663840">
    <property type="component" value="Unassembled WGS sequence"/>
</dbReference>
<proteinExistence type="predicted"/>
<evidence type="ECO:0000313" key="1">
    <source>
        <dbReference type="EMBL" id="CAE6457394.1"/>
    </source>
</evidence>
<dbReference type="EMBL" id="CAJMWR010003279">
    <property type="protein sequence ID" value="CAE6457394.1"/>
    <property type="molecule type" value="Genomic_DNA"/>
</dbReference>
<reference evidence="1" key="1">
    <citation type="submission" date="2021-01" db="EMBL/GenBank/DDBJ databases">
        <authorList>
            <person name="Kaushik A."/>
        </authorList>
    </citation>
    <scope>NUCLEOTIDE SEQUENCE</scope>
    <source>
        <strain evidence="1">AG1-1A</strain>
    </source>
</reference>
<comment type="caution">
    <text evidence="1">The sequence shown here is derived from an EMBL/GenBank/DDBJ whole genome shotgun (WGS) entry which is preliminary data.</text>
</comment>
<organism evidence="1 2">
    <name type="scientific">Rhizoctonia solani</name>
    <dbReference type="NCBI Taxonomy" id="456999"/>
    <lineage>
        <taxon>Eukaryota</taxon>
        <taxon>Fungi</taxon>
        <taxon>Dikarya</taxon>
        <taxon>Basidiomycota</taxon>
        <taxon>Agaricomycotina</taxon>
        <taxon>Agaricomycetes</taxon>
        <taxon>Cantharellales</taxon>
        <taxon>Ceratobasidiaceae</taxon>
        <taxon>Rhizoctonia</taxon>
    </lineage>
</organism>
<protein>
    <submittedName>
        <fullName evidence="1">Uncharacterized protein</fullName>
    </submittedName>
</protein>
<sequence length="229" mass="26288">MLLDKQLHFYARGVQNDTTVMLAFEPRQSSKLYEDYFPVVWSKPIEGWKYTASLTTEQEVFTFRKQGHPKKTVRYTPRVAFAYAQADHNSLVECAGWVEIRDDINNGTSPMGRNNASGPGTMRAYCKNGSKRRADLSIGLLKGDPNYQHYEPICLWPGVESRSDIIAHFKPIVSAYVTRDYKVNEMIHRKVEADAIWTQNLDQIDDITGWNLTEDPITGKFSIERTSTW</sequence>
<name>A0A8H3BHZ6_9AGAM</name>
<accession>A0A8H3BHZ6</accession>
<dbReference type="AlphaFoldDB" id="A0A8H3BHZ6"/>
<evidence type="ECO:0000313" key="2">
    <source>
        <dbReference type="Proteomes" id="UP000663840"/>
    </source>
</evidence>